<evidence type="ECO:0000313" key="3">
    <source>
        <dbReference type="Proteomes" id="UP000184364"/>
    </source>
</evidence>
<dbReference type="RefSeq" id="WP_073293658.1">
    <property type="nucleotide sequence ID" value="NZ_FRAV01000020.1"/>
</dbReference>
<organism evidence="2 3">
    <name type="scientific">Chryseobacterium polytrichastri</name>
    <dbReference type="NCBI Taxonomy" id="1302687"/>
    <lineage>
        <taxon>Bacteria</taxon>
        <taxon>Pseudomonadati</taxon>
        <taxon>Bacteroidota</taxon>
        <taxon>Flavobacteriia</taxon>
        <taxon>Flavobacteriales</taxon>
        <taxon>Weeksellaceae</taxon>
        <taxon>Chryseobacterium group</taxon>
        <taxon>Chryseobacterium</taxon>
    </lineage>
</organism>
<accession>A0A1M7BSW1</accession>
<gene>
    <name evidence="2" type="ORF">SAMN05444267_102078</name>
</gene>
<dbReference type="PROSITE" id="PS51257">
    <property type="entry name" value="PROKAR_LIPOPROTEIN"/>
    <property type="match status" value="1"/>
</dbReference>
<dbReference type="STRING" id="1302687.SAMN05444267_102078"/>
<proteinExistence type="predicted"/>
<reference evidence="3" key="1">
    <citation type="submission" date="2016-11" db="EMBL/GenBank/DDBJ databases">
        <authorList>
            <person name="Varghese N."/>
            <person name="Submissions S."/>
        </authorList>
    </citation>
    <scope>NUCLEOTIDE SEQUENCE [LARGE SCALE GENOMIC DNA]</scope>
    <source>
        <strain evidence="3">DSM 26899</strain>
    </source>
</reference>
<feature type="signal peptide" evidence="1">
    <location>
        <begin position="1"/>
        <end position="20"/>
    </location>
</feature>
<dbReference type="AlphaFoldDB" id="A0A1M7BSW1"/>
<keyword evidence="3" id="KW-1185">Reference proteome</keyword>
<sequence>MKKILTICFILILTSCKLYAQQIKIINIEKQSDNNGAFLNINCQLINDSEKEIILPLQIEEAYNDYSSYYNVKTSPKDIFYKLESVPFPLDTEYPKLTKENLLICKPKSTSNFVVKTNKMRNGGLKMYNDKNLKKIKVIYFPFIIQNKEMFLESEIKDIQFYDKKIESNFFVLEK</sequence>
<evidence type="ECO:0000313" key="2">
    <source>
        <dbReference type="EMBL" id="SHL58081.1"/>
    </source>
</evidence>
<protein>
    <submittedName>
        <fullName evidence="2">Uncharacterized protein</fullName>
    </submittedName>
</protein>
<name>A0A1M7BSW1_9FLAO</name>
<evidence type="ECO:0000256" key="1">
    <source>
        <dbReference type="SAM" id="SignalP"/>
    </source>
</evidence>
<dbReference type="EMBL" id="FRAV01000020">
    <property type="protein sequence ID" value="SHL58081.1"/>
    <property type="molecule type" value="Genomic_DNA"/>
</dbReference>
<dbReference type="OrthoDB" id="9839401at2"/>
<feature type="chain" id="PRO_5012771103" evidence="1">
    <location>
        <begin position="21"/>
        <end position="175"/>
    </location>
</feature>
<dbReference type="Proteomes" id="UP000184364">
    <property type="component" value="Unassembled WGS sequence"/>
</dbReference>
<keyword evidence="1" id="KW-0732">Signal</keyword>